<gene>
    <name evidence="2" type="ordered locus">MTR_6g082020</name>
</gene>
<reference evidence="3" key="3">
    <citation type="submission" date="2015-04" db="UniProtKB">
        <authorList>
            <consortium name="EnsemblPlants"/>
        </authorList>
    </citation>
    <scope>IDENTIFICATION</scope>
    <source>
        <strain evidence="3">cv. Jemalong A17</strain>
    </source>
</reference>
<evidence type="ECO:0000313" key="4">
    <source>
        <dbReference type="Proteomes" id="UP000002051"/>
    </source>
</evidence>
<accession>G7KM64</accession>
<keyword evidence="4" id="KW-1185">Reference proteome</keyword>
<evidence type="ECO:0000313" key="2">
    <source>
        <dbReference type="EMBL" id="AES76585.1"/>
    </source>
</evidence>
<keyword evidence="1" id="KW-0732">Signal</keyword>
<protein>
    <recommendedName>
        <fullName evidence="5">Transmembrane protein</fullName>
    </recommendedName>
</protein>
<organism evidence="2 4">
    <name type="scientific">Medicago truncatula</name>
    <name type="common">Barrel medic</name>
    <name type="synonym">Medicago tribuloides</name>
    <dbReference type="NCBI Taxonomy" id="3880"/>
    <lineage>
        <taxon>Eukaryota</taxon>
        <taxon>Viridiplantae</taxon>
        <taxon>Streptophyta</taxon>
        <taxon>Embryophyta</taxon>
        <taxon>Tracheophyta</taxon>
        <taxon>Spermatophyta</taxon>
        <taxon>Magnoliopsida</taxon>
        <taxon>eudicotyledons</taxon>
        <taxon>Gunneridae</taxon>
        <taxon>Pentapetalae</taxon>
        <taxon>rosids</taxon>
        <taxon>fabids</taxon>
        <taxon>Fabales</taxon>
        <taxon>Fabaceae</taxon>
        <taxon>Papilionoideae</taxon>
        <taxon>50 kb inversion clade</taxon>
        <taxon>NPAAA clade</taxon>
        <taxon>Hologalegina</taxon>
        <taxon>IRL clade</taxon>
        <taxon>Trifolieae</taxon>
        <taxon>Medicago</taxon>
    </lineage>
</organism>
<dbReference type="PaxDb" id="3880-AES76585"/>
<dbReference type="HOGENOM" id="CLU_2982104_0_0_1"/>
<proteinExistence type="predicted"/>
<dbReference type="AlphaFoldDB" id="G7KM64"/>
<feature type="signal peptide" evidence="1">
    <location>
        <begin position="1"/>
        <end position="32"/>
    </location>
</feature>
<dbReference type="EMBL" id="CM001222">
    <property type="protein sequence ID" value="AES76585.1"/>
    <property type="molecule type" value="Genomic_DNA"/>
</dbReference>
<evidence type="ECO:0000313" key="3">
    <source>
        <dbReference type="EnsemblPlants" id="AES76585"/>
    </source>
</evidence>
<sequence>MTINRCLKVMGKNVVSLLLMWLLLPNVGGPQGSPRDPTVVSDLRFDEGFDRLPVSKVF</sequence>
<reference evidence="2 4" key="2">
    <citation type="journal article" date="2014" name="BMC Genomics">
        <title>An improved genome release (version Mt4.0) for the model legume Medicago truncatula.</title>
        <authorList>
            <person name="Tang H."/>
            <person name="Krishnakumar V."/>
            <person name="Bidwell S."/>
            <person name="Rosen B."/>
            <person name="Chan A."/>
            <person name="Zhou S."/>
            <person name="Gentzbittel L."/>
            <person name="Childs K.L."/>
            <person name="Yandell M."/>
            <person name="Gundlach H."/>
            <person name="Mayer K.F."/>
            <person name="Schwartz D.C."/>
            <person name="Town C.D."/>
        </authorList>
    </citation>
    <scope>GENOME REANNOTATION</scope>
    <source>
        <strain evidence="3 4">cv. Jemalong A17</strain>
    </source>
</reference>
<evidence type="ECO:0008006" key="5">
    <source>
        <dbReference type="Google" id="ProtNLM"/>
    </source>
</evidence>
<dbReference type="Proteomes" id="UP000002051">
    <property type="component" value="Chromosome 6"/>
</dbReference>
<evidence type="ECO:0000256" key="1">
    <source>
        <dbReference type="SAM" id="SignalP"/>
    </source>
</evidence>
<name>G7KM64_MEDTR</name>
<feature type="chain" id="PRO_5014573718" description="Transmembrane protein" evidence="1">
    <location>
        <begin position="33"/>
        <end position="58"/>
    </location>
</feature>
<reference evidence="2 4" key="1">
    <citation type="journal article" date="2011" name="Nature">
        <title>The Medicago genome provides insight into the evolution of rhizobial symbioses.</title>
        <authorList>
            <person name="Young N.D."/>
            <person name="Debelle F."/>
            <person name="Oldroyd G.E."/>
            <person name="Geurts R."/>
            <person name="Cannon S.B."/>
            <person name="Udvardi M.K."/>
            <person name="Benedito V.A."/>
            <person name="Mayer K.F."/>
            <person name="Gouzy J."/>
            <person name="Schoof H."/>
            <person name="Van de Peer Y."/>
            <person name="Proost S."/>
            <person name="Cook D.R."/>
            <person name="Meyers B.C."/>
            <person name="Spannagl M."/>
            <person name="Cheung F."/>
            <person name="De Mita S."/>
            <person name="Krishnakumar V."/>
            <person name="Gundlach H."/>
            <person name="Zhou S."/>
            <person name="Mudge J."/>
            <person name="Bharti A.K."/>
            <person name="Murray J.D."/>
            <person name="Naoumkina M.A."/>
            <person name="Rosen B."/>
            <person name="Silverstein K.A."/>
            <person name="Tang H."/>
            <person name="Rombauts S."/>
            <person name="Zhao P.X."/>
            <person name="Zhou P."/>
            <person name="Barbe V."/>
            <person name="Bardou P."/>
            <person name="Bechner M."/>
            <person name="Bellec A."/>
            <person name="Berger A."/>
            <person name="Berges H."/>
            <person name="Bidwell S."/>
            <person name="Bisseling T."/>
            <person name="Choisne N."/>
            <person name="Couloux A."/>
            <person name="Denny R."/>
            <person name="Deshpande S."/>
            <person name="Dai X."/>
            <person name="Doyle J.J."/>
            <person name="Dudez A.M."/>
            <person name="Farmer A.D."/>
            <person name="Fouteau S."/>
            <person name="Franken C."/>
            <person name="Gibelin C."/>
            <person name="Gish J."/>
            <person name="Goldstein S."/>
            <person name="Gonzalez A.J."/>
            <person name="Green P.J."/>
            <person name="Hallab A."/>
            <person name="Hartog M."/>
            <person name="Hua A."/>
            <person name="Humphray S.J."/>
            <person name="Jeong D.H."/>
            <person name="Jing Y."/>
            <person name="Jocker A."/>
            <person name="Kenton S.M."/>
            <person name="Kim D.J."/>
            <person name="Klee K."/>
            <person name="Lai H."/>
            <person name="Lang C."/>
            <person name="Lin S."/>
            <person name="Macmil S.L."/>
            <person name="Magdelenat G."/>
            <person name="Matthews L."/>
            <person name="McCorrison J."/>
            <person name="Monaghan E.L."/>
            <person name="Mun J.H."/>
            <person name="Najar F.Z."/>
            <person name="Nicholson C."/>
            <person name="Noirot C."/>
            <person name="O'Bleness M."/>
            <person name="Paule C.R."/>
            <person name="Poulain J."/>
            <person name="Prion F."/>
            <person name="Qin B."/>
            <person name="Qu C."/>
            <person name="Retzel E.F."/>
            <person name="Riddle C."/>
            <person name="Sallet E."/>
            <person name="Samain S."/>
            <person name="Samson N."/>
            <person name="Sanders I."/>
            <person name="Saurat O."/>
            <person name="Scarpelli C."/>
            <person name="Schiex T."/>
            <person name="Segurens B."/>
            <person name="Severin A.J."/>
            <person name="Sherrier D.J."/>
            <person name="Shi R."/>
            <person name="Sims S."/>
            <person name="Singer S.R."/>
            <person name="Sinharoy S."/>
            <person name="Sterck L."/>
            <person name="Viollet A."/>
            <person name="Wang B.B."/>
            <person name="Wang K."/>
            <person name="Wang M."/>
            <person name="Wang X."/>
            <person name="Warfsmann J."/>
            <person name="Weissenbach J."/>
            <person name="White D.D."/>
            <person name="White J.D."/>
            <person name="Wiley G.B."/>
            <person name="Wincker P."/>
            <person name="Xing Y."/>
            <person name="Yang L."/>
            <person name="Yao Z."/>
            <person name="Ying F."/>
            <person name="Zhai J."/>
            <person name="Zhou L."/>
            <person name="Zuber A."/>
            <person name="Denarie J."/>
            <person name="Dixon R.A."/>
            <person name="May G.D."/>
            <person name="Schwartz D.C."/>
            <person name="Rogers J."/>
            <person name="Quetier F."/>
            <person name="Town C.D."/>
            <person name="Roe B.A."/>
        </authorList>
    </citation>
    <scope>NUCLEOTIDE SEQUENCE [LARGE SCALE GENOMIC DNA]</scope>
    <source>
        <strain evidence="2">A17</strain>
        <strain evidence="3 4">cv. Jemalong A17</strain>
    </source>
</reference>
<dbReference type="EnsemblPlants" id="AES76585">
    <property type="protein sequence ID" value="AES76585"/>
    <property type="gene ID" value="MTR_6g082020"/>
</dbReference>